<dbReference type="GeneID" id="8197158"/>
<evidence type="ECO:0000313" key="9">
    <source>
        <dbReference type="EMBL" id="CAY68007.1"/>
    </source>
</evidence>
<evidence type="ECO:0000259" key="8">
    <source>
        <dbReference type="PROSITE" id="PS51352"/>
    </source>
</evidence>
<dbReference type="PANTHER" id="PTHR10430:SF16">
    <property type="entry name" value="PEROXIREDOXIN-5, MITOCHONDRIAL"/>
    <property type="match status" value="1"/>
</dbReference>
<dbReference type="GO" id="GO:0034599">
    <property type="term" value="P:cellular response to oxidative stress"/>
    <property type="evidence" value="ECO:0007669"/>
    <property type="project" value="EnsemblFungi"/>
</dbReference>
<comment type="function">
    <text evidence="7">Thiol-specific peroxidase that catalyzes the reduction of hydrogen peroxide and organic hydroperoxides to water and alcohols, respectively. Plays a role in cell protection against oxidative stress by detoxifying peroxides.</text>
</comment>
<dbReference type="GO" id="GO:0005777">
    <property type="term" value="C:peroxisome"/>
    <property type="evidence" value="ECO:0007669"/>
    <property type="project" value="TreeGrafter"/>
</dbReference>
<dbReference type="STRING" id="644223.C4QXN4"/>
<gene>
    <name evidence="9" type="ordered locus">PAS_chr1-4_0659</name>
</gene>
<dbReference type="AlphaFoldDB" id="C4QXN4"/>
<dbReference type="HOGENOM" id="CLU_072440_1_1_1"/>
<dbReference type="SMR" id="C4QXN4"/>
<proteinExistence type="inferred from homology"/>
<dbReference type="Gene3D" id="3.40.30.10">
    <property type="entry name" value="Glutaredoxin"/>
    <property type="match status" value="1"/>
</dbReference>
<evidence type="ECO:0000313" key="10">
    <source>
        <dbReference type="Proteomes" id="UP000000314"/>
    </source>
</evidence>
<evidence type="ECO:0000256" key="5">
    <source>
        <dbReference type="ARBA" id="ARBA00023284"/>
    </source>
</evidence>
<dbReference type="CDD" id="cd03013">
    <property type="entry name" value="PRX5_like"/>
    <property type="match status" value="1"/>
</dbReference>
<evidence type="ECO:0000256" key="6">
    <source>
        <dbReference type="PIRSR" id="PIRSR637944-1"/>
    </source>
</evidence>
<dbReference type="eggNOG" id="KOG0541">
    <property type="taxonomic scope" value="Eukaryota"/>
</dbReference>
<dbReference type="FunCoup" id="C4QXN4">
    <property type="interactions" value="575"/>
</dbReference>
<dbReference type="SUPFAM" id="SSF52833">
    <property type="entry name" value="Thioredoxin-like"/>
    <property type="match status" value="1"/>
</dbReference>
<sequence>MVQVGDKFPTDVALTYIPWTPENSGVLACAIPIPYDLSKKLPGRTVVIVSAPGAFTPTCTANHIPVFIEKIDEFKKKGVDDVVVITTDTPFANAAWGKALGAKDEIIFANDPLAALSKELGYLKSEVPASFGIRGARYAVVVKDGVVSYFGVETSSGVTVSGADAVLEAL</sequence>
<keyword evidence="4 7" id="KW-0560">Oxidoreductase</keyword>
<feature type="domain" description="Thioredoxin" evidence="8">
    <location>
        <begin position="2"/>
        <end position="170"/>
    </location>
</feature>
<comment type="similarity">
    <text evidence="1 7">Belongs to the peroxiredoxin family. Prx5 subfamily.</text>
</comment>
<name>C4QXN4_KOMPG</name>
<dbReference type="OMA" id="YTMNGWA"/>
<dbReference type="InterPro" id="IPR036249">
    <property type="entry name" value="Thioredoxin-like_sf"/>
</dbReference>
<dbReference type="InParanoid" id="C4QXN4"/>
<dbReference type="GO" id="GO:0005739">
    <property type="term" value="C:mitochondrion"/>
    <property type="evidence" value="ECO:0007669"/>
    <property type="project" value="TreeGrafter"/>
</dbReference>
<evidence type="ECO:0000256" key="2">
    <source>
        <dbReference type="ARBA" id="ARBA00022559"/>
    </source>
</evidence>
<dbReference type="GO" id="GO:0042744">
    <property type="term" value="P:hydrogen peroxide catabolic process"/>
    <property type="evidence" value="ECO:0007669"/>
    <property type="project" value="TreeGrafter"/>
</dbReference>
<feature type="active site" description="Cysteine sulfenic acid (-SOH) intermediate" evidence="6">
    <location>
        <position position="59"/>
    </location>
</feature>
<dbReference type="InterPro" id="IPR013740">
    <property type="entry name" value="Redoxin"/>
</dbReference>
<dbReference type="InterPro" id="IPR037944">
    <property type="entry name" value="PRX5-like"/>
</dbReference>
<keyword evidence="2 7" id="KW-0575">Peroxidase</keyword>
<protein>
    <recommendedName>
        <fullName evidence="8">Thioredoxin domain-containing protein</fullName>
    </recommendedName>
</protein>
<dbReference type="KEGG" id="ppa:PAS_chr1-4_0659"/>
<keyword evidence="5 7" id="KW-0676">Redox-active center</keyword>
<dbReference type="Proteomes" id="UP000000314">
    <property type="component" value="Chromosome 1"/>
</dbReference>
<evidence type="ECO:0000256" key="4">
    <source>
        <dbReference type="ARBA" id="ARBA00023002"/>
    </source>
</evidence>
<dbReference type="RefSeq" id="XP_002490288.1">
    <property type="nucleotide sequence ID" value="XM_002490243.1"/>
</dbReference>
<organism evidence="9 10">
    <name type="scientific">Komagataella phaffii (strain GS115 / ATCC 20864)</name>
    <name type="common">Yeast</name>
    <name type="synonym">Pichia pastoris</name>
    <dbReference type="NCBI Taxonomy" id="644223"/>
    <lineage>
        <taxon>Eukaryota</taxon>
        <taxon>Fungi</taxon>
        <taxon>Dikarya</taxon>
        <taxon>Ascomycota</taxon>
        <taxon>Saccharomycotina</taxon>
        <taxon>Pichiomycetes</taxon>
        <taxon>Pichiales</taxon>
        <taxon>Pichiaceae</taxon>
        <taxon>Komagataella</taxon>
    </lineage>
</organism>
<dbReference type="InterPro" id="IPR013766">
    <property type="entry name" value="Thioredoxin_domain"/>
</dbReference>
<evidence type="ECO:0000256" key="7">
    <source>
        <dbReference type="RuleBase" id="RU366011"/>
    </source>
</evidence>
<evidence type="ECO:0000256" key="3">
    <source>
        <dbReference type="ARBA" id="ARBA00022862"/>
    </source>
</evidence>
<dbReference type="GO" id="GO:0008379">
    <property type="term" value="F:thioredoxin peroxidase activity"/>
    <property type="evidence" value="ECO:0007669"/>
    <property type="project" value="EnsemblFungi"/>
</dbReference>
<dbReference type="OrthoDB" id="195498at2759"/>
<evidence type="ECO:0000256" key="1">
    <source>
        <dbReference type="ARBA" id="ARBA00010505"/>
    </source>
</evidence>
<dbReference type="PANTHER" id="PTHR10430">
    <property type="entry name" value="PEROXIREDOXIN"/>
    <property type="match status" value="1"/>
</dbReference>
<keyword evidence="3 7" id="KW-0049">Antioxidant</keyword>
<keyword evidence="10" id="KW-1185">Reference proteome</keyword>
<dbReference type="PROSITE" id="PS51352">
    <property type="entry name" value="THIOREDOXIN_2"/>
    <property type="match status" value="1"/>
</dbReference>
<reference evidence="9 10" key="1">
    <citation type="journal article" date="2009" name="Nat. Biotechnol.">
        <title>Genome sequence of the recombinant protein production host Pichia pastoris.</title>
        <authorList>
            <person name="De Schutter K."/>
            <person name="Lin Y.C."/>
            <person name="Tiels P."/>
            <person name="Van Hecke A."/>
            <person name="Glinka S."/>
            <person name="Weber-Lehmann J."/>
            <person name="Rouze P."/>
            <person name="Van de Peer Y."/>
            <person name="Callewaert N."/>
        </authorList>
    </citation>
    <scope>NUCLEOTIDE SEQUENCE [LARGE SCALE GENOMIC DNA]</scope>
    <source>
        <strain evidence="10">GS115 / ATCC 20864</strain>
    </source>
</reference>
<dbReference type="Pfam" id="PF08534">
    <property type="entry name" value="Redoxin"/>
    <property type="match status" value="1"/>
</dbReference>
<dbReference type="GO" id="GO:0010038">
    <property type="term" value="P:response to metal ion"/>
    <property type="evidence" value="ECO:0007669"/>
    <property type="project" value="EnsemblFungi"/>
</dbReference>
<accession>C4QXN4</accession>
<dbReference type="EMBL" id="FN392319">
    <property type="protein sequence ID" value="CAY68007.1"/>
    <property type="molecule type" value="Genomic_DNA"/>
</dbReference>
<dbReference type="GO" id="GO:0045454">
    <property type="term" value="P:cell redox homeostasis"/>
    <property type="evidence" value="ECO:0007669"/>
    <property type="project" value="EnsemblFungi"/>
</dbReference>